<dbReference type="EMBL" id="JAWXXV010000001">
    <property type="protein sequence ID" value="MDX5985853.1"/>
    <property type="molecule type" value="Genomic_DNA"/>
</dbReference>
<feature type="domain" description="AB hydrolase-1" evidence="2">
    <location>
        <begin position="28"/>
        <end position="282"/>
    </location>
</feature>
<evidence type="ECO:0000313" key="3">
    <source>
        <dbReference type="EMBL" id="MDX5985853.1"/>
    </source>
</evidence>
<dbReference type="InterPro" id="IPR029058">
    <property type="entry name" value="AB_hydrolase_fold"/>
</dbReference>
<dbReference type="PRINTS" id="PR00412">
    <property type="entry name" value="EPOXHYDRLASE"/>
</dbReference>
<reference evidence="3 4" key="1">
    <citation type="submission" date="2023-11" db="EMBL/GenBank/DDBJ databases">
        <title>MicrobeMod: A computational toolkit for identifying prokaryotic methylation and restriction-modification with nanopore sequencing.</title>
        <authorList>
            <person name="Crits-Christoph A."/>
            <person name="Kang S.C."/>
            <person name="Lee H."/>
            <person name="Ostrov N."/>
        </authorList>
    </citation>
    <scope>NUCLEOTIDE SEQUENCE [LARGE SCALE GENOMIC DNA]</scope>
    <source>
        <strain evidence="3 4">ATCC 14820</strain>
    </source>
</reference>
<organism evidence="3 4">
    <name type="scientific">Sphingomonas echinoides</name>
    <dbReference type="NCBI Taxonomy" id="59803"/>
    <lineage>
        <taxon>Bacteria</taxon>
        <taxon>Pseudomonadati</taxon>
        <taxon>Pseudomonadota</taxon>
        <taxon>Alphaproteobacteria</taxon>
        <taxon>Sphingomonadales</taxon>
        <taxon>Sphingomonadaceae</taxon>
        <taxon>Sphingomonas</taxon>
    </lineage>
</organism>
<sequence length="292" mass="31989">MPTFTLNSIPLSTGVTLDVATAGDPAHPPIILLHGFPESHRTWRHVIPQLSTDHFVIAPDQRGFARSSKPAQVSDYTPDKMVADLLALADHFGLTTFTLVGHDWGGAIAWMAALQNPARITRLVIVNAPHPFVFQRTLFDDMAQRAASQYIRAFRNPDFEKHVASIGLSAFFDGSFAAHTDLAKMAEEKPIYLDQWGQPGALTAMLNWYRASPILVPAMDETPERPAFLDGPFPPIHQPTLVVWGLKDIALLPSQLEGLSALVPDLTLVKVDAGHFVPWENPDAIVAAIRAS</sequence>
<dbReference type="InterPro" id="IPR000073">
    <property type="entry name" value="AB_hydrolase_1"/>
</dbReference>
<dbReference type="InterPro" id="IPR000639">
    <property type="entry name" value="Epox_hydrolase-like"/>
</dbReference>
<keyword evidence="1 3" id="KW-0378">Hydrolase</keyword>
<gene>
    <name evidence="3" type="ORF">SIL82_16480</name>
</gene>
<dbReference type="PRINTS" id="PR00111">
    <property type="entry name" value="ABHYDROLASE"/>
</dbReference>
<proteinExistence type="predicted"/>
<dbReference type="PANTHER" id="PTHR43329">
    <property type="entry name" value="EPOXIDE HYDROLASE"/>
    <property type="match status" value="1"/>
</dbReference>
<protein>
    <submittedName>
        <fullName evidence="3">Alpha/beta hydrolase</fullName>
    </submittedName>
</protein>
<dbReference type="RefSeq" id="WP_010407274.1">
    <property type="nucleotide sequence ID" value="NZ_JAWXXV010000001.1"/>
</dbReference>
<keyword evidence="4" id="KW-1185">Reference proteome</keyword>
<dbReference type="GO" id="GO:0016787">
    <property type="term" value="F:hydrolase activity"/>
    <property type="evidence" value="ECO:0007669"/>
    <property type="project" value="UniProtKB-KW"/>
</dbReference>
<dbReference type="Pfam" id="PF00561">
    <property type="entry name" value="Abhydrolase_1"/>
    <property type="match status" value="1"/>
</dbReference>
<comment type="caution">
    <text evidence="3">The sequence shown here is derived from an EMBL/GenBank/DDBJ whole genome shotgun (WGS) entry which is preliminary data.</text>
</comment>
<dbReference type="Gene3D" id="3.40.50.1820">
    <property type="entry name" value="alpha/beta hydrolase"/>
    <property type="match status" value="1"/>
</dbReference>
<name>A0ABU4PRU3_9SPHN</name>
<accession>A0ABU4PRU3</accession>
<dbReference type="Proteomes" id="UP001279660">
    <property type="component" value="Unassembled WGS sequence"/>
</dbReference>
<evidence type="ECO:0000259" key="2">
    <source>
        <dbReference type="Pfam" id="PF00561"/>
    </source>
</evidence>
<dbReference type="SUPFAM" id="SSF53474">
    <property type="entry name" value="alpha/beta-Hydrolases"/>
    <property type="match status" value="1"/>
</dbReference>
<evidence type="ECO:0000313" key="4">
    <source>
        <dbReference type="Proteomes" id="UP001279660"/>
    </source>
</evidence>
<evidence type="ECO:0000256" key="1">
    <source>
        <dbReference type="ARBA" id="ARBA00022801"/>
    </source>
</evidence>